<protein>
    <submittedName>
        <fullName evidence="1">Uncharacterized protein</fullName>
    </submittedName>
</protein>
<proteinExistence type="predicted"/>
<organism evidence="1 2">
    <name type="scientific">Coilia grayii</name>
    <name type="common">Gray's grenadier anchovy</name>
    <dbReference type="NCBI Taxonomy" id="363190"/>
    <lineage>
        <taxon>Eukaryota</taxon>
        <taxon>Metazoa</taxon>
        <taxon>Chordata</taxon>
        <taxon>Craniata</taxon>
        <taxon>Vertebrata</taxon>
        <taxon>Euteleostomi</taxon>
        <taxon>Actinopterygii</taxon>
        <taxon>Neopterygii</taxon>
        <taxon>Teleostei</taxon>
        <taxon>Clupei</taxon>
        <taxon>Clupeiformes</taxon>
        <taxon>Clupeoidei</taxon>
        <taxon>Engraulidae</taxon>
        <taxon>Coilinae</taxon>
        <taxon>Coilia</taxon>
    </lineage>
</organism>
<evidence type="ECO:0000313" key="2">
    <source>
        <dbReference type="Proteomes" id="UP001591681"/>
    </source>
</evidence>
<dbReference type="AlphaFoldDB" id="A0ABD1JV90"/>
<evidence type="ECO:0000313" key="1">
    <source>
        <dbReference type="EMBL" id="KAL2090769.1"/>
    </source>
</evidence>
<accession>A0ABD1JV90</accession>
<keyword evidence="2" id="KW-1185">Reference proteome</keyword>
<dbReference type="Proteomes" id="UP001591681">
    <property type="component" value="Unassembled WGS sequence"/>
</dbReference>
<comment type="caution">
    <text evidence="1">The sequence shown here is derived from an EMBL/GenBank/DDBJ whole genome shotgun (WGS) entry which is preliminary data.</text>
</comment>
<gene>
    <name evidence="1" type="ORF">ACEWY4_013032</name>
</gene>
<dbReference type="EMBL" id="JBHFQA010000011">
    <property type="protein sequence ID" value="KAL2090769.1"/>
    <property type="molecule type" value="Genomic_DNA"/>
</dbReference>
<sequence>MFNISVCFKHRVCSSISYHAQLHSGFPLLDLSKISESLSLSDLNMGFCVHPSSSVSALEMSASTIHFPKEILVEFSNINTSSTINPDLLPPSPIVVSPSLAPQQSPLVLPTHTLKLPLTLQGKSAALLEQELLKTPILTSSPNLSSLNLSATNWEVSQIRPASVGHKIELESTELELTWSPRNQLDSRITSVVAEVSSLVCSATPPPVASLSDGQRSWKETLPLECVQEGTESLE</sequence>
<reference evidence="1 2" key="1">
    <citation type="submission" date="2024-09" db="EMBL/GenBank/DDBJ databases">
        <title>A chromosome-level genome assembly of Gray's grenadier anchovy, Coilia grayii.</title>
        <authorList>
            <person name="Fu Z."/>
        </authorList>
    </citation>
    <scope>NUCLEOTIDE SEQUENCE [LARGE SCALE GENOMIC DNA]</scope>
    <source>
        <strain evidence="1">G4</strain>
        <tissue evidence="1">Muscle</tissue>
    </source>
</reference>
<name>A0ABD1JV90_9TELE</name>